<name>A0A5C8ZAM9_9GAMM</name>
<dbReference type="AlphaFoldDB" id="A0A5C8ZAM9"/>
<dbReference type="PANTHER" id="PTHR30477:SF24">
    <property type="entry name" value="IRON TRANSPORT SYSTEM MEMBRANE PROTEIN HI_0359-RELATED"/>
    <property type="match status" value="1"/>
</dbReference>
<evidence type="ECO:0000256" key="3">
    <source>
        <dbReference type="ARBA" id="ARBA00022496"/>
    </source>
</evidence>
<evidence type="ECO:0000256" key="1">
    <source>
        <dbReference type="ARBA" id="ARBA00004141"/>
    </source>
</evidence>
<keyword evidence="3" id="KW-0410">Iron transport</keyword>
<dbReference type="CDD" id="cd06550">
    <property type="entry name" value="TM_ABC_iron-siderophores_like"/>
    <property type="match status" value="1"/>
</dbReference>
<dbReference type="GO" id="GO:0055085">
    <property type="term" value="P:transmembrane transport"/>
    <property type="evidence" value="ECO:0007669"/>
    <property type="project" value="InterPro"/>
</dbReference>
<evidence type="ECO:0000256" key="7">
    <source>
        <dbReference type="RuleBase" id="RU003943"/>
    </source>
</evidence>
<feature type="transmembrane region" description="Helical" evidence="8">
    <location>
        <begin position="232"/>
        <end position="252"/>
    </location>
</feature>
<keyword evidence="10" id="KW-1185">Reference proteome</keyword>
<evidence type="ECO:0000313" key="10">
    <source>
        <dbReference type="Proteomes" id="UP000321764"/>
    </source>
</evidence>
<sequence>MQRAIFVGLSVSFVCAVLSCFLVLKGWALMGDAISHAVLPGIVVASLVGVPLVIGAFVSGLSCALLTGYIKDHSRLKEDAVLGVVFAGIFALGLVMFTKVETDQHLMHVLFGNMLGITGSAMWQSLAISFVTSIIVLLKYKEYMLYCFDHVHAQVSGLNVKFLQYSLLVMLSLTIVAAMQVVGAIMVIAMLVGPGIIGLVVTKRFSYMLTIAISASCLSTLMGAVTSYHLDASTSACIILCQALIFIVALSYKTLQNAWVTRYAKVA</sequence>
<dbReference type="GO" id="GO:0010043">
    <property type="term" value="P:response to zinc ion"/>
    <property type="evidence" value="ECO:0007669"/>
    <property type="project" value="TreeGrafter"/>
</dbReference>
<keyword evidence="3" id="KW-0408">Iron</keyword>
<gene>
    <name evidence="9" type="ORF">FME95_09850</name>
</gene>
<dbReference type="GO" id="GO:0071281">
    <property type="term" value="P:cellular response to iron ion"/>
    <property type="evidence" value="ECO:0007669"/>
    <property type="project" value="UniProtKB-ARBA"/>
</dbReference>
<evidence type="ECO:0000256" key="5">
    <source>
        <dbReference type="ARBA" id="ARBA00022989"/>
    </source>
</evidence>
<feature type="transmembrane region" description="Helical" evidence="8">
    <location>
        <begin position="6"/>
        <end position="24"/>
    </location>
</feature>
<dbReference type="FunFam" id="1.10.3470.10:FF:000003">
    <property type="entry name" value="Iron ABC transporter permease SitD"/>
    <property type="match status" value="1"/>
</dbReference>
<accession>A0A5C8ZAM9</accession>
<evidence type="ECO:0000256" key="2">
    <source>
        <dbReference type="ARBA" id="ARBA00008034"/>
    </source>
</evidence>
<protein>
    <submittedName>
        <fullName evidence="9">Metal ABC transporter permease</fullName>
    </submittedName>
</protein>
<feature type="transmembrane region" description="Helical" evidence="8">
    <location>
        <begin position="205"/>
        <end position="226"/>
    </location>
</feature>
<keyword evidence="4 7" id="KW-0812">Transmembrane</keyword>
<keyword evidence="6 8" id="KW-0472">Membrane</keyword>
<comment type="subcellular location">
    <subcellularLocation>
        <location evidence="7">Cell membrane</location>
        <topology evidence="7">Multi-pass membrane protein</topology>
    </subcellularLocation>
    <subcellularLocation>
        <location evidence="1">Membrane</location>
        <topology evidence="1">Multi-pass membrane protein</topology>
    </subcellularLocation>
</comment>
<dbReference type="EMBL" id="VKAD01000001">
    <property type="protein sequence ID" value="TXR55012.1"/>
    <property type="molecule type" value="Genomic_DNA"/>
</dbReference>
<evidence type="ECO:0000256" key="6">
    <source>
        <dbReference type="ARBA" id="ARBA00023136"/>
    </source>
</evidence>
<dbReference type="Gene3D" id="1.10.3470.10">
    <property type="entry name" value="ABC transporter involved in vitamin B12 uptake, BtuC"/>
    <property type="match status" value="1"/>
</dbReference>
<feature type="transmembrane region" description="Helical" evidence="8">
    <location>
        <begin position="36"/>
        <end position="60"/>
    </location>
</feature>
<reference evidence="9 10" key="1">
    <citation type="submission" date="2019-07" db="EMBL/GenBank/DDBJ databases">
        <title>Reinekea sp. strain SSH23 genome sequencing and assembly.</title>
        <authorList>
            <person name="Kim I."/>
        </authorList>
    </citation>
    <scope>NUCLEOTIDE SEQUENCE [LARGE SCALE GENOMIC DNA]</scope>
    <source>
        <strain evidence="9 10">SSH23</strain>
    </source>
</reference>
<evidence type="ECO:0000313" key="9">
    <source>
        <dbReference type="EMBL" id="TXR55012.1"/>
    </source>
</evidence>
<proteinExistence type="inferred from homology"/>
<feature type="transmembrane region" description="Helical" evidence="8">
    <location>
        <begin position="110"/>
        <end position="138"/>
    </location>
</feature>
<keyword evidence="5 8" id="KW-1133">Transmembrane helix</keyword>
<comment type="caution">
    <text evidence="9">The sequence shown here is derived from an EMBL/GenBank/DDBJ whole genome shotgun (WGS) entry which is preliminary data.</text>
</comment>
<feature type="transmembrane region" description="Helical" evidence="8">
    <location>
        <begin position="165"/>
        <end position="193"/>
    </location>
</feature>
<dbReference type="SUPFAM" id="SSF81345">
    <property type="entry name" value="ABC transporter involved in vitamin B12 uptake, BtuC"/>
    <property type="match status" value="1"/>
</dbReference>
<dbReference type="OrthoDB" id="9804300at2"/>
<dbReference type="Proteomes" id="UP000321764">
    <property type="component" value="Unassembled WGS sequence"/>
</dbReference>
<evidence type="ECO:0000256" key="4">
    <source>
        <dbReference type="ARBA" id="ARBA00022692"/>
    </source>
</evidence>
<keyword evidence="7" id="KW-0813">Transport</keyword>
<dbReference type="PROSITE" id="PS51257">
    <property type="entry name" value="PROKAR_LIPOPROTEIN"/>
    <property type="match status" value="1"/>
</dbReference>
<dbReference type="GO" id="GO:0006826">
    <property type="term" value="P:iron ion transport"/>
    <property type="evidence" value="ECO:0007669"/>
    <property type="project" value="UniProtKB-KW"/>
</dbReference>
<dbReference type="InterPro" id="IPR037294">
    <property type="entry name" value="ABC_BtuC-like"/>
</dbReference>
<dbReference type="Pfam" id="PF00950">
    <property type="entry name" value="ABC-3"/>
    <property type="match status" value="1"/>
</dbReference>
<dbReference type="InterPro" id="IPR001626">
    <property type="entry name" value="ABC_TroCD"/>
</dbReference>
<comment type="similarity">
    <text evidence="2 7">Belongs to the ABC-3 integral membrane protein family.</text>
</comment>
<feature type="transmembrane region" description="Helical" evidence="8">
    <location>
        <begin position="80"/>
        <end position="98"/>
    </location>
</feature>
<keyword evidence="3" id="KW-0406">Ion transport</keyword>
<organism evidence="9 10">
    <name type="scientific">Reinekea thalattae</name>
    <dbReference type="NCBI Taxonomy" id="2593301"/>
    <lineage>
        <taxon>Bacteria</taxon>
        <taxon>Pseudomonadati</taxon>
        <taxon>Pseudomonadota</taxon>
        <taxon>Gammaproteobacteria</taxon>
        <taxon>Oceanospirillales</taxon>
        <taxon>Saccharospirillaceae</taxon>
        <taxon>Reinekea</taxon>
    </lineage>
</organism>
<dbReference type="GO" id="GO:0043190">
    <property type="term" value="C:ATP-binding cassette (ABC) transporter complex"/>
    <property type="evidence" value="ECO:0007669"/>
    <property type="project" value="InterPro"/>
</dbReference>
<evidence type="ECO:0000256" key="8">
    <source>
        <dbReference type="SAM" id="Phobius"/>
    </source>
</evidence>
<dbReference type="PANTHER" id="PTHR30477">
    <property type="entry name" value="ABC-TRANSPORTER METAL-BINDING PROTEIN"/>
    <property type="match status" value="1"/>
</dbReference>